<dbReference type="SMART" id="SM00086">
    <property type="entry name" value="PAC"/>
    <property type="match status" value="1"/>
</dbReference>
<keyword evidence="5" id="KW-0547">Nucleotide-binding</keyword>
<keyword evidence="10" id="KW-1185">Reference proteome</keyword>
<dbReference type="GO" id="GO:0004673">
    <property type="term" value="F:protein histidine kinase activity"/>
    <property type="evidence" value="ECO:0007669"/>
    <property type="project" value="UniProtKB-EC"/>
</dbReference>
<proteinExistence type="predicted"/>
<organism evidence="9 10">
    <name type="scientific">Phenylobacterium kunshanense</name>
    <dbReference type="NCBI Taxonomy" id="1445034"/>
    <lineage>
        <taxon>Bacteria</taxon>
        <taxon>Pseudomonadati</taxon>
        <taxon>Pseudomonadota</taxon>
        <taxon>Alphaproteobacteria</taxon>
        <taxon>Caulobacterales</taxon>
        <taxon>Caulobacteraceae</taxon>
        <taxon>Phenylobacterium</taxon>
    </lineage>
</organism>
<dbReference type="InterPro" id="IPR013655">
    <property type="entry name" value="PAS_fold_3"/>
</dbReference>
<comment type="caution">
    <text evidence="9">The sequence shown here is derived from an EMBL/GenBank/DDBJ whole genome shotgun (WGS) entry which is preliminary data.</text>
</comment>
<keyword evidence="6" id="KW-0418">Kinase</keyword>
<dbReference type="Pfam" id="PF07536">
    <property type="entry name" value="HWE_HK"/>
    <property type="match status" value="1"/>
</dbReference>
<evidence type="ECO:0000313" key="10">
    <source>
        <dbReference type="Proteomes" id="UP000249524"/>
    </source>
</evidence>
<dbReference type="NCBIfam" id="TIGR00229">
    <property type="entry name" value="sensory_box"/>
    <property type="match status" value="2"/>
</dbReference>
<dbReference type="Gene3D" id="3.30.450.20">
    <property type="entry name" value="PAS domain"/>
    <property type="match status" value="2"/>
</dbReference>
<evidence type="ECO:0000256" key="1">
    <source>
        <dbReference type="ARBA" id="ARBA00000085"/>
    </source>
</evidence>
<reference evidence="9 10" key="1">
    <citation type="submission" date="2018-05" db="EMBL/GenBank/DDBJ databases">
        <authorList>
            <person name="Lanie J.A."/>
            <person name="Ng W.-L."/>
            <person name="Kazmierczak K.M."/>
            <person name="Andrzejewski T.M."/>
            <person name="Davidsen T.M."/>
            <person name="Wayne K.J."/>
            <person name="Tettelin H."/>
            <person name="Glass J.I."/>
            <person name="Rusch D."/>
            <person name="Podicherti R."/>
            <person name="Tsui H.-C.T."/>
            <person name="Winkler M.E."/>
        </authorList>
    </citation>
    <scope>NUCLEOTIDE SEQUENCE [LARGE SCALE GENOMIC DNA]</scope>
    <source>
        <strain evidence="9 10">BUT-10</strain>
    </source>
</reference>
<dbReference type="CDD" id="cd00130">
    <property type="entry name" value="PAS"/>
    <property type="match status" value="1"/>
</dbReference>
<dbReference type="Proteomes" id="UP000249524">
    <property type="component" value="Unassembled WGS sequence"/>
</dbReference>
<evidence type="ECO:0000256" key="3">
    <source>
        <dbReference type="ARBA" id="ARBA00022553"/>
    </source>
</evidence>
<protein>
    <recommendedName>
        <fullName evidence="2">histidine kinase</fullName>
        <ecNumber evidence="2">2.7.13.3</ecNumber>
    </recommendedName>
</protein>
<dbReference type="EC" id="2.7.13.3" evidence="2"/>
<sequence>MLSSTTLSEAEALLRALFDSSDVLSGVFELEADDYRYAAVNGATAAFYRRTPEQMIGRSGRDMGLTPEQIDQRMGVLWECWRTRTPQRREYAFEHDGMSGWFLSSLAPLKGDNPRIGFVLIDVTRQKLAEEAADDHRRKLEMALDATELGLWEYDIRNDRIFWDARMRALFGVGADTPIDFVLYDSLLYPDDRPEVLAAYTAALQGAEQGRYQVTHRSADGSRWLRGSCQVVFDERGEPERVLGTCRDITAEVAAREQERLLIAELNHRVKNNLATVQSIAVQTARAAPSLRSFIDTFEGRIVALARTHDVLTARSWSDADLSEVIARETLAYGDRVRLDGPTFPLASHQALALGLIVHELSTNAAKYGALSAAGGTVDVLWRAADDGAEIAWIEAGGPPCSPPSAPGFGTRLMTKLARGDLGGDITFDYPPSGLSVRLRCGTQGPRMSS</sequence>
<feature type="domain" description="PAS" evidence="8">
    <location>
        <begin position="136"/>
        <end position="207"/>
    </location>
</feature>
<evidence type="ECO:0000259" key="8">
    <source>
        <dbReference type="PROSITE" id="PS50112"/>
    </source>
</evidence>
<evidence type="ECO:0000256" key="6">
    <source>
        <dbReference type="ARBA" id="ARBA00022777"/>
    </source>
</evidence>
<dbReference type="Pfam" id="PF08448">
    <property type="entry name" value="PAS_4"/>
    <property type="match status" value="1"/>
</dbReference>
<dbReference type="InterPro" id="IPR011102">
    <property type="entry name" value="Sig_transdc_His_kinase_HWE"/>
</dbReference>
<dbReference type="OrthoDB" id="341208at2"/>
<gene>
    <name evidence="9" type="ORF">DJ019_11265</name>
</gene>
<dbReference type="AlphaFoldDB" id="A0A328BHZ8"/>
<dbReference type="SMART" id="SM00091">
    <property type="entry name" value="PAS"/>
    <property type="match status" value="2"/>
</dbReference>
<dbReference type="InterPro" id="IPR001610">
    <property type="entry name" value="PAC"/>
</dbReference>
<evidence type="ECO:0000256" key="5">
    <source>
        <dbReference type="ARBA" id="ARBA00022741"/>
    </source>
</evidence>
<dbReference type="SUPFAM" id="SSF55874">
    <property type="entry name" value="ATPase domain of HSP90 chaperone/DNA topoisomerase II/histidine kinase"/>
    <property type="match status" value="1"/>
</dbReference>
<keyword evidence="3" id="KW-0597">Phosphoprotein</keyword>
<comment type="catalytic activity">
    <reaction evidence="1">
        <text>ATP + protein L-histidine = ADP + protein N-phospho-L-histidine.</text>
        <dbReference type="EC" id="2.7.13.3"/>
    </reaction>
</comment>
<dbReference type="Pfam" id="PF08447">
    <property type="entry name" value="PAS_3"/>
    <property type="match status" value="1"/>
</dbReference>
<dbReference type="SMART" id="SM00911">
    <property type="entry name" value="HWE_HK"/>
    <property type="match status" value="1"/>
</dbReference>
<dbReference type="GO" id="GO:0005524">
    <property type="term" value="F:ATP binding"/>
    <property type="evidence" value="ECO:0007669"/>
    <property type="project" value="UniProtKB-KW"/>
</dbReference>
<keyword evidence="7" id="KW-0067">ATP-binding</keyword>
<dbReference type="PROSITE" id="PS50112">
    <property type="entry name" value="PAS"/>
    <property type="match status" value="1"/>
</dbReference>
<dbReference type="SUPFAM" id="SSF55785">
    <property type="entry name" value="PYP-like sensor domain (PAS domain)"/>
    <property type="match status" value="2"/>
</dbReference>
<evidence type="ECO:0000256" key="7">
    <source>
        <dbReference type="ARBA" id="ARBA00022840"/>
    </source>
</evidence>
<keyword evidence="4" id="KW-0808">Transferase</keyword>
<dbReference type="PANTHER" id="PTHR41523:SF7">
    <property type="entry name" value="HISTIDINE KINASE"/>
    <property type="match status" value="1"/>
</dbReference>
<dbReference type="InterPro" id="IPR036890">
    <property type="entry name" value="HATPase_C_sf"/>
</dbReference>
<dbReference type="EMBL" id="QFYS01000004">
    <property type="protein sequence ID" value="RAK65534.1"/>
    <property type="molecule type" value="Genomic_DNA"/>
</dbReference>
<dbReference type="InterPro" id="IPR000014">
    <property type="entry name" value="PAS"/>
</dbReference>
<evidence type="ECO:0000256" key="2">
    <source>
        <dbReference type="ARBA" id="ARBA00012438"/>
    </source>
</evidence>
<name>A0A328BHZ8_9CAUL</name>
<evidence type="ECO:0000313" key="9">
    <source>
        <dbReference type="EMBL" id="RAK65534.1"/>
    </source>
</evidence>
<dbReference type="Gene3D" id="3.30.565.10">
    <property type="entry name" value="Histidine kinase-like ATPase, C-terminal domain"/>
    <property type="match status" value="1"/>
</dbReference>
<evidence type="ECO:0000256" key="4">
    <source>
        <dbReference type="ARBA" id="ARBA00022679"/>
    </source>
</evidence>
<dbReference type="InterPro" id="IPR013656">
    <property type="entry name" value="PAS_4"/>
</dbReference>
<dbReference type="InterPro" id="IPR035965">
    <property type="entry name" value="PAS-like_dom_sf"/>
</dbReference>
<dbReference type="RefSeq" id="WP_111276130.1">
    <property type="nucleotide sequence ID" value="NZ_QFYS01000004.1"/>
</dbReference>
<dbReference type="PANTHER" id="PTHR41523">
    <property type="entry name" value="TWO-COMPONENT SYSTEM SENSOR PROTEIN"/>
    <property type="match status" value="1"/>
</dbReference>
<accession>A0A328BHZ8</accession>